<dbReference type="RefSeq" id="WP_165110860.1">
    <property type="nucleotide sequence ID" value="NZ_JAALAA010000007.1"/>
</dbReference>
<sequence>MARLPRVLAVVAGFVLAATAAVPASAHPFGAPQTATIAGTTGAPEVTWRFGATDDIAYLAVQVGALPPDRMTLDGVVLYEPGDEKALARSEAYADYVLDHVRAEGCEGSVSVGDDLIADGTTVTFDCPSPAAATTIEIDMLTDLHPAYQTLASGPNGQKAAYAGETRSHDWALDRSQAAATGLSALLQLGGTLGGIALIGAGGWWLVRRRRSAEASA</sequence>
<evidence type="ECO:0008006" key="5">
    <source>
        <dbReference type="Google" id="ProtNLM"/>
    </source>
</evidence>
<accession>A0A6M1QZ76</accession>
<keyword evidence="1" id="KW-1133">Transmembrane helix</keyword>
<gene>
    <name evidence="3" type="ORF">G5C66_10305</name>
</gene>
<evidence type="ECO:0000313" key="4">
    <source>
        <dbReference type="Proteomes" id="UP000483261"/>
    </source>
</evidence>
<organism evidence="3 4">
    <name type="scientific">Nocardioides turkmenicus</name>
    <dbReference type="NCBI Taxonomy" id="2711220"/>
    <lineage>
        <taxon>Bacteria</taxon>
        <taxon>Bacillati</taxon>
        <taxon>Actinomycetota</taxon>
        <taxon>Actinomycetes</taxon>
        <taxon>Propionibacteriales</taxon>
        <taxon>Nocardioidaceae</taxon>
        <taxon>Nocardioides</taxon>
    </lineage>
</organism>
<evidence type="ECO:0000256" key="1">
    <source>
        <dbReference type="SAM" id="Phobius"/>
    </source>
</evidence>
<name>A0A6M1QZ76_9ACTN</name>
<feature type="transmembrane region" description="Helical" evidence="1">
    <location>
        <begin position="185"/>
        <end position="207"/>
    </location>
</feature>
<feature type="signal peptide" evidence="2">
    <location>
        <begin position="1"/>
        <end position="26"/>
    </location>
</feature>
<comment type="caution">
    <text evidence="3">The sequence shown here is derived from an EMBL/GenBank/DDBJ whole genome shotgun (WGS) entry which is preliminary data.</text>
</comment>
<evidence type="ECO:0000256" key="2">
    <source>
        <dbReference type="SAM" id="SignalP"/>
    </source>
</evidence>
<feature type="chain" id="PRO_5026713633" description="LPXTG cell wall anchor domain-containing protein" evidence="2">
    <location>
        <begin position="27"/>
        <end position="217"/>
    </location>
</feature>
<protein>
    <recommendedName>
        <fullName evidence="5">LPXTG cell wall anchor domain-containing protein</fullName>
    </recommendedName>
</protein>
<reference evidence="3 4" key="1">
    <citation type="submission" date="2020-02" db="EMBL/GenBank/DDBJ databases">
        <title>Whole-genome analyses of novel actinobacteria.</title>
        <authorList>
            <person name="Sahin N."/>
        </authorList>
    </citation>
    <scope>NUCLEOTIDE SEQUENCE [LARGE SCALE GENOMIC DNA]</scope>
    <source>
        <strain evidence="3 4">KC13</strain>
    </source>
</reference>
<keyword evidence="2" id="KW-0732">Signal</keyword>
<evidence type="ECO:0000313" key="3">
    <source>
        <dbReference type="EMBL" id="NGN93126.1"/>
    </source>
</evidence>
<proteinExistence type="predicted"/>
<dbReference type="Proteomes" id="UP000483261">
    <property type="component" value="Unassembled WGS sequence"/>
</dbReference>
<dbReference type="AlphaFoldDB" id="A0A6M1QZ76"/>
<keyword evidence="1" id="KW-0472">Membrane</keyword>
<dbReference type="EMBL" id="JAALAA010000007">
    <property type="protein sequence ID" value="NGN93126.1"/>
    <property type="molecule type" value="Genomic_DNA"/>
</dbReference>
<keyword evidence="4" id="KW-1185">Reference proteome</keyword>
<keyword evidence="1" id="KW-0812">Transmembrane</keyword>